<sequence length="68" mass="7792">MSSRGWAGRRREERVAVGEAERRKEARICRSRRCGSGWMEAARRRLGSWCRCPLLFPSLSSLSLPLSL</sequence>
<reference evidence="1" key="1">
    <citation type="submission" date="2014-09" db="EMBL/GenBank/DDBJ databases">
        <authorList>
            <person name="Magalhaes I.L.F."/>
            <person name="Oliveira U."/>
            <person name="Santos F.R."/>
            <person name="Vidigal T.H.D.A."/>
            <person name="Brescovit A.D."/>
            <person name="Santos A.J."/>
        </authorList>
    </citation>
    <scope>NUCLEOTIDE SEQUENCE</scope>
    <source>
        <tissue evidence="1">Shoot tissue taken approximately 20 cm above the soil surface</tissue>
    </source>
</reference>
<organism evidence="1">
    <name type="scientific">Arundo donax</name>
    <name type="common">Giant reed</name>
    <name type="synonym">Donax arundinaceus</name>
    <dbReference type="NCBI Taxonomy" id="35708"/>
    <lineage>
        <taxon>Eukaryota</taxon>
        <taxon>Viridiplantae</taxon>
        <taxon>Streptophyta</taxon>
        <taxon>Embryophyta</taxon>
        <taxon>Tracheophyta</taxon>
        <taxon>Spermatophyta</taxon>
        <taxon>Magnoliopsida</taxon>
        <taxon>Liliopsida</taxon>
        <taxon>Poales</taxon>
        <taxon>Poaceae</taxon>
        <taxon>PACMAD clade</taxon>
        <taxon>Arundinoideae</taxon>
        <taxon>Arundineae</taxon>
        <taxon>Arundo</taxon>
    </lineage>
</organism>
<accession>A0A0A9G7W1</accession>
<name>A0A0A9G7W1_ARUDO</name>
<dbReference type="EMBL" id="GBRH01178342">
    <property type="protein sequence ID" value="JAE19554.1"/>
    <property type="molecule type" value="Transcribed_RNA"/>
</dbReference>
<protein>
    <submittedName>
        <fullName evidence="1">Uncharacterized protein</fullName>
    </submittedName>
</protein>
<proteinExistence type="predicted"/>
<dbReference type="AlphaFoldDB" id="A0A0A9G7W1"/>
<evidence type="ECO:0000313" key="1">
    <source>
        <dbReference type="EMBL" id="JAE19554.1"/>
    </source>
</evidence>
<reference evidence="1" key="2">
    <citation type="journal article" date="2015" name="Data Brief">
        <title>Shoot transcriptome of the giant reed, Arundo donax.</title>
        <authorList>
            <person name="Barrero R.A."/>
            <person name="Guerrero F.D."/>
            <person name="Moolhuijzen P."/>
            <person name="Goolsby J.A."/>
            <person name="Tidwell J."/>
            <person name="Bellgard S.E."/>
            <person name="Bellgard M.I."/>
        </authorList>
    </citation>
    <scope>NUCLEOTIDE SEQUENCE</scope>
    <source>
        <tissue evidence="1">Shoot tissue taken approximately 20 cm above the soil surface</tissue>
    </source>
</reference>